<dbReference type="CDD" id="cd13585">
    <property type="entry name" value="PBP2_TMBP_like"/>
    <property type="match status" value="1"/>
</dbReference>
<evidence type="ECO:0000313" key="6">
    <source>
        <dbReference type="EMBL" id="MST92400.1"/>
    </source>
</evidence>
<name>A0A6I2UAI6_9FIRM</name>
<dbReference type="InterPro" id="IPR050490">
    <property type="entry name" value="Bact_solute-bd_prot1"/>
</dbReference>
<reference evidence="6 7" key="1">
    <citation type="submission" date="2019-08" db="EMBL/GenBank/DDBJ databases">
        <title>In-depth cultivation of the pig gut microbiome towards novel bacterial diversity and tailored functional studies.</title>
        <authorList>
            <person name="Wylensek D."/>
            <person name="Hitch T.C.A."/>
            <person name="Clavel T."/>
        </authorList>
    </citation>
    <scope>NUCLEOTIDE SEQUENCE [LARGE SCALE GENOMIC DNA]</scope>
    <source>
        <strain evidence="6 7">WCA3-601-WT-6J</strain>
    </source>
</reference>
<protein>
    <submittedName>
        <fullName evidence="6">Sugar ABC transporter substrate-binding protein</fullName>
    </submittedName>
</protein>
<evidence type="ECO:0000256" key="2">
    <source>
        <dbReference type="ARBA" id="ARBA00022729"/>
    </source>
</evidence>
<keyword evidence="5" id="KW-0449">Lipoprotein</keyword>
<keyword evidence="2" id="KW-0732">Signal</keyword>
<evidence type="ECO:0000256" key="4">
    <source>
        <dbReference type="ARBA" id="ARBA00023139"/>
    </source>
</evidence>
<keyword evidence="3" id="KW-0472">Membrane</keyword>
<dbReference type="Gene3D" id="3.40.190.10">
    <property type="entry name" value="Periplasmic binding protein-like II"/>
    <property type="match status" value="2"/>
</dbReference>
<evidence type="ECO:0000256" key="1">
    <source>
        <dbReference type="ARBA" id="ARBA00022475"/>
    </source>
</evidence>
<evidence type="ECO:0000313" key="7">
    <source>
        <dbReference type="Proteomes" id="UP000431913"/>
    </source>
</evidence>
<sequence>MELILFFRTERYTELSKTETVPPATGRGNKGGNHMKKKLLALTMTAAMTAALLAGCGGTPAPSSTGKSDPVSSTAVPAEPVEIRLMAYNAETSRATYLALLEETFPNIKITYEFVSLDNFNNVLNSQLQAGQGPDIIEVGGETRLLANAGYLMDLTGENATSRYAQAGLSPYTVDGKVYAHPLQSWYEGIFYNKALFREAGVEVPKTWDAFIQLHKDLTDKGIKPQIMGAQSWEPMMKQSIGLVNNEFYSDPANKEFDEKFNSGEAKLADVWTPYVEEWSRVIEEGCITPDMLGLSYDQALDEFATGKAAMWESGPWAVNTILEKNPDIELGMFPIPGIEEGPGWLIGGPGSALAVNAKTAHPEEVKQILEFTATPEAQQALIKDNAGSSFLTGVDVDLGEIYNDCADAFKEGNVYAPWTAAWISGNPIVEGYGKSLQEVLAGTKTVEQALADADAINDTMRESLG</sequence>
<dbReference type="Proteomes" id="UP000431913">
    <property type="component" value="Unassembled WGS sequence"/>
</dbReference>
<dbReference type="AlphaFoldDB" id="A0A6I2UAI6"/>
<dbReference type="Pfam" id="PF01547">
    <property type="entry name" value="SBP_bac_1"/>
    <property type="match status" value="1"/>
</dbReference>
<dbReference type="EMBL" id="VUNJ01000010">
    <property type="protein sequence ID" value="MST92400.1"/>
    <property type="molecule type" value="Genomic_DNA"/>
</dbReference>
<keyword evidence="4" id="KW-0564">Palmitate</keyword>
<accession>A0A6I2UAI6</accession>
<dbReference type="PANTHER" id="PTHR43649:SF33">
    <property type="entry name" value="POLYGALACTURONAN_RHAMNOGALACTURONAN-BINDING PROTEIN YTCQ"/>
    <property type="match status" value="1"/>
</dbReference>
<organism evidence="6 7">
    <name type="scientific">Ruthenibacterium lactatiformans</name>
    <dbReference type="NCBI Taxonomy" id="1550024"/>
    <lineage>
        <taxon>Bacteria</taxon>
        <taxon>Bacillati</taxon>
        <taxon>Bacillota</taxon>
        <taxon>Clostridia</taxon>
        <taxon>Eubacteriales</taxon>
        <taxon>Oscillospiraceae</taxon>
        <taxon>Ruthenibacterium</taxon>
    </lineage>
</organism>
<dbReference type="PANTHER" id="PTHR43649">
    <property type="entry name" value="ARABINOSE-BINDING PROTEIN-RELATED"/>
    <property type="match status" value="1"/>
</dbReference>
<keyword evidence="1" id="KW-1003">Cell membrane</keyword>
<evidence type="ECO:0000256" key="5">
    <source>
        <dbReference type="ARBA" id="ARBA00023288"/>
    </source>
</evidence>
<dbReference type="SUPFAM" id="SSF53850">
    <property type="entry name" value="Periplasmic binding protein-like II"/>
    <property type="match status" value="1"/>
</dbReference>
<gene>
    <name evidence="6" type="ORF">FYJ76_10725</name>
</gene>
<proteinExistence type="predicted"/>
<dbReference type="InterPro" id="IPR006059">
    <property type="entry name" value="SBP"/>
</dbReference>
<evidence type="ECO:0000256" key="3">
    <source>
        <dbReference type="ARBA" id="ARBA00023136"/>
    </source>
</evidence>
<comment type="caution">
    <text evidence="6">The sequence shown here is derived from an EMBL/GenBank/DDBJ whole genome shotgun (WGS) entry which is preliminary data.</text>
</comment>